<proteinExistence type="inferred from homology"/>
<gene>
    <name evidence="7" type="ORF">Pth03_55680</name>
</gene>
<keyword evidence="8" id="KW-1185">Reference proteome</keyword>
<dbReference type="InterPro" id="IPR051201">
    <property type="entry name" value="Chloro_Bact_Ser_Proteases"/>
</dbReference>
<comment type="similarity">
    <text evidence="1">Belongs to the peptidase S1C family.</text>
</comment>
<dbReference type="Gene3D" id="2.40.10.10">
    <property type="entry name" value="Trypsin-like serine proteases"/>
    <property type="match status" value="2"/>
</dbReference>
<feature type="transmembrane region" description="Helical" evidence="5">
    <location>
        <begin position="71"/>
        <end position="92"/>
    </location>
</feature>
<dbReference type="SUPFAM" id="SSF50494">
    <property type="entry name" value="Trypsin-like serine proteases"/>
    <property type="match status" value="1"/>
</dbReference>
<keyword evidence="5" id="KW-0812">Transmembrane</keyword>
<evidence type="ECO:0000313" key="8">
    <source>
        <dbReference type="Proteomes" id="UP000605992"/>
    </source>
</evidence>
<dbReference type="InterPro" id="IPR009003">
    <property type="entry name" value="Peptidase_S1_PA"/>
</dbReference>
<dbReference type="Pfam" id="PF13180">
    <property type="entry name" value="PDZ_2"/>
    <property type="match status" value="1"/>
</dbReference>
<dbReference type="PRINTS" id="PR00834">
    <property type="entry name" value="PROTEASES2C"/>
</dbReference>
<evidence type="ECO:0000256" key="1">
    <source>
        <dbReference type="ARBA" id="ARBA00010541"/>
    </source>
</evidence>
<evidence type="ECO:0000256" key="5">
    <source>
        <dbReference type="SAM" id="Phobius"/>
    </source>
</evidence>
<dbReference type="Proteomes" id="UP000605992">
    <property type="component" value="Unassembled WGS sequence"/>
</dbReference>
<dbReference type="GO" id="GO:0006508">
    <property type="term" value="P:proteolysis"/>
    <property type="evidence" value="ECO:0007669"/>
    <property type="project" value="UniProtKB-KW"/>
</dbReference>
<keyword evidence="5" id="KW-1133">Transmembrane helix</keyword>
<dbReference type="Pfam" id="PF13365">
    <property type="entry name" value="Trypsin_2"/>
    <property type="match status" value="1"/>
</dbReference>
<dbReference type="SMART" id="SM00228">
    <property type="entry name" value="PDZ"/>
    <property type="match status" value="1"/>
</dbReference>
<dbReference type="SUPFAM" id="SSF50156">
    <property type="entry name" value="PDZ domain-like"/>
    <property type="match status" value="1"/>
</dbReference>
<reference evidence="7" key="1">
    <citation type="submission" date="2021-01" db="EMBL/GenBank/DDBJ databases">
        <title>Whole genome shotgun sequence of Planotetraspora thailandica NBRC 104271.</title>
        <authorList>
            <person name="Komaki H."/>
            <person name="Tamura T."/>
        </authorList>
    </citation>
    <scope>NUCLEOTIDE SEQUENCE</scope>
    <source>
        <strain evidence="7">NBRC 104271</strain>
    </source>
</reference>
<keyword evidence="3" id="KW-0378">Hydrolase</keyword>
<dbReference type="InterPro" id="IPR001478">
    <property type="entry name" value="PDZ"/>
</dbReference>
<dbReference type="InterPro" id="IPR036034">
    <property type="entry name" value="PDZ_sf"/>
</dbReference>
<dbReference type="InterPro" id="IPR001940">
    <property type="entry name" value="Peptidase_S1C"/>
</dbReference>
<dbReference type="GO" id="GO:0004252">
    <property type="term" value="F:serine-type endopeptidase activity"/>
    <property type="evidence" value="ECO:0007669"/>
    <property type="project" value="InterPro"/>
</dbReference>
<evidence type="ECO:0000256" key="3">
    <source>
        <dbReference type="ARBA" id="ARBA00022801"/>
    </source>
</evidence>
<feature type="region of interest" description="Disordered" evidence="4">
    <location>
        <begin position="1"/>
        <end position="37"/>
    </location>
</feature>
<accession>A0A8J3VAF5</accession>
<dbReference type="PROSITE" id="PS50106">
    <property type="entry name" value="PDZ"/>
    <property type="match status" value="1"/>
</dbReference>
<keyword evidence="5" id="KW-0472">Membrane</keyword>
<evidence type="ECO:0000256" key="4">
    <source>
        <dbReference type="SAM" id="MobiDB-lite"/>
    </source>
</evidence>
<feature type="domain" description="PDZ" evidence="6">
    <location>
        <begin position="334"/>
        <end position="414"/>
    </location>
</feature>
<dbReference type="PANTHER" id="PTHR43343">
    <property type="entry name" value="PEPTIDASE S12"/>
    <property type="match status" value="1"/>
</dbReference>
<dbReference type="Gene3D" id="2.30.42.10">
    <property type="match status" value="1"/>
</dbReference>
<organism evidence="7 8">
    <name type="scientific">Planotetraspora thailandica</name>
    <dbReference type="NCBI Taxonomy" id="487172"/>
    <lineage>
        <taxon>Bacteria</taxon>
        <taxon>Bacillati</taxon>
        <taxon>Actinomycetota</taxon>
        <taxon>Actinomycetes</taxon>
        <taxon>Streptosporangiales</taxon>
        <taxon>Streptosporangiaceae</taxon>
        <taxon>Planotetraspora</taxon>
    </lineage>
</organism>
<name>A0A8J3VAF5_9ACTN</name>
<evidence type="ECO:0000256" key="2">
    <source>
        <dbReference type="ARBA" id="ARBA00022670"/>
    </source>
</evidence>
<feature type="compositionally biased region" description="Basic and acidic residues" evidence="4">
    <location>
        <begin position="1"/>
        <end position="11"/>
    </location>
</feature>
<dbReference type="EMBL" id="BOOR01000047">
    <property type="protein sequence ID" value="GII57179.1"/>
    <property type="molecule type" value="Genomic_DNA"/>
</dbReference>
<dbReference type="InterPro" id="IPR043504">
    <property type="entry name" value="Peptidase_S1_PA_chymotrypsin"/>
</dbReference>
<feature type="region of interest" description="Disordered" evidence="4">
    <location>
        <begin position="247"/>
        <end position="269"/>
    </location>
</feature>
<dbReference type="PANTHER" id="PTHR43343:SF3">
    <property type="entry name" value="PROTEASE DO-LIKE 8, CHLOROPLASTIC"/>
    <property type="match status" value="1"/>
</dbReference>
<evidence type="ECO:0000259" key="6">
    <source>
        <dbReference type="PROSITE" id="PS50106"/>
    </source>
</evidence>
<sequence>MSSEEQGRGNDTEVLPGSGWSQFGRTPPQQGQYGGAYGSYGGYGPYDTAPFGGQVPPAPPAKPTMSGRHKVLTGLALAVVAIGGGATGALVANASNGGQTVISSPLVSPASDTSVNTIAQVAKNIMPSVVSIRVTTPQGGGEGSGVILSADGLILTNNHVVADVADQGTVKVKFSDGRTASATVKGTDPTTDLAVVQAQGVSGLTPASLGDSDKAQVGDAVLAIGSPLGLEGSVTSGIVSALDRTLTEGDDEPQQPGFPFGGQQQQQTQGATIGGMIQTDAAINPGNSGGALVNAAGQVIGVNTAIATSGQSSGNIGVGFAIPINTAKLVADQLIKTGRATHAFLGVSVADATGDAAGAVVSSITAGSPAEKAGLQDGDLITKVNDTVVDSAETLVGAVRSSRPGDKVAITYSRNGKTSTVTLTLAEQTATS</sequence>
<keyword evidence="2" id="KW-0645">Protease</keyword>
<evidence type="ECO:0000313" key="7">
    <source>
        <dbReference type="EMBL" id="GII57179.1"/>
    </source>
</evidence>
<protein>
    <submittedName>
        <fullName evidence="7">Peptidase S1</fullName>
    </submittedName>
</protein>
<feature type="compositionally biased region" description="Low complexity" evidence="4">
    <location>
        <begin position="254"/>
        <end position="269"/>
    </location>
</feature>
<dbReference type="AlphaFoldDB" id="A0A8J3VAF5"/>
<comment type="caution">
    <text evidence="7">The sequence shown here is derived from an EMBL/GenBank/DDBJ whole genome shotgun (WGS) entry which is preliminary data.</text>
</comment>